<dbReference type="Proteomes" id="UP000814033">
    <property type="component" value="Unassembled WGS sequence"/>
</dbReference>
<evidence type="ECO:0000313" key="1">
    <source>
        <dbReference type="EMBL" id="KAI0047350.1"/>
    </source>
</evidence>
<reference evidence="1" key="2">
    <citation type="journal article" date="2022" name="New Phytol.">
        <title>Evolutionary transition to the ectomycorrhizal habit in the genomes of a hyperdiverse lineage of mushroom-forming fungi.</title>
        <authorList>
            <person name="Looney B."/>
            <person name="Miyauchi S."/>
            <person name="Morin E."/>
            <person name="Drula E."/>
            <person name="Courty P.E."/>
            <person name="Kohler A."/>
            <person name="Kuo A."/>
            <person name="LaButti K."/>
            <person name="Pangilinan J."/>
            <person name="Lipzen A."/>
            <person name="Riley R."/>
            <person name="Andreopoulos W."/>
            <person name="He G."/>
            <person name="Johnson J."/>
            <person name="Nolan M."/>
            <person name="Tritt A."/>
            <person name="Barry K.W."/>
            <person name="Grigoriev I.V."/>
            <person name="Nagy L.G."/>
            <person name="Hibbett D."/>
            <person name="Henrissat B."/>
            <person name="Matheny P.B."/>
            <person name="Labbe J."/>
            <person name="Martin F.M."/>
        </authorList>
    </citation>
    <scope>NUCLEOTIDE SEQUENCE</scope>
    <source>
        <strain evidence="1">FP105234-sp</strain>
    </source>
</reference>
<protein>
    <submittedName>
        <fullName evidence="1">Uncharacterized protein</fullName>
    </submittedName>
</protein>
<dbReference type="EMBL" id="MU275906">
    <property type="protein sequence ID" value="KAI0047350.1"/>
    <property type="molecule type" value="Genomic_DNA"/>
</dbReference>
<proteinExistence type="predicted"/>
<evidence type="ECO:0000313" key="2">
    <source>
        <dbReference type="Proteomes" id="UP000814033"/>
    </source>
</evidence>
<sequence length="620" mass="69043">MWQTDIPEDLDGALVRAEAYLLSLRRQKNARALIACLPVEILAHIFSFIAASPSSPHTHVSTPPPWLAVTHVCQRWRHAALTFPRLWSTPLTSNRAWTREMLLRSRSAPIHIIANRDLSTPEVYPKPEALSMALAHVNRAVRIELHTNNVHKSIKPLAQQDTPLLESLAIEERKLRYNLLSEAVLLDWNAPKLSDLIVRRINLVWPCRLIQPNLVHLELAHFRFRHFPTMQELRSALRPLVRLETLILDNALPMQPSDSSVVSIGAAAAGTQRIFLPALKRLKLVASTGIDILGFTIGMQFPVNVDITLSCDDLMPQTKQGASVSALMAATCAFFQMQYAEDGKLRPMTLYKSLRIHDFGGDRSAGWQLCAGRARKDTTDSRTVLYPDAGAFFEPQLTLHLRWRHSGPNRRLAEFALKSICQLVPLQDVDALALDCSLFREGATWLEAFGRRTRVRSVYARGRSVCGLVDALCLPVPDTNLVPDGDLRTLLRETYVTVAAPPDALFPGLASLSIAKVSLDVAVTLPAGAPEDEVPPSTYQRLAHAMERRRGTGLRVVVKKCDMSVQQHAELVEYMGVAALEWDGDNNGYSTLFTTEGVLPSSDEEEEDGENFDGEMLDEM</sequence>
<keyword evidence="2" id="KW-1185">Reference proteome</keyword>
<organism evidence="1 2">
    <name type="scientific">Auriscalpium vulgare</name>
    <dbReference type="NCBI Taxonomy" id="40419"/>
    <lineage>
        <taxon>Eukaryota</taxon>
        <taxon>Fungi</taxon>
        <taxon>Dikarya</taxon>
        <taxon>Basidiomycota</taxon>
        <taxon>Agaricomycotina</taxon>
        <taxon>Agaricomycetes</taxon>
        <taxon>Russulales</taxon>
        <taxon>Auriscalpiaceae</taxon>
        <taxon>Auriscalpium</taxon>
    </lineage>
</organism>
<reference evidence="1" key="1">
    <citation type="submission" date="2021-02" db="EMBL/GenBank/DDBJ databases">
        <authorList>
            <consortium name="DOE Joint Genome Institute"/>
            <person name="Ahrendt S."/>
            <person name="Looney B.P."/>
            <person name="Miyauchi S."/>
            <person name="Morin E."/>
            <person name="Drula E."/>
            <person name="Courty P.E."/>
            <person name="Chicoki N."/>
            <person name="Fauchery L."/>
            <person name="Kohler A."/>
            <person name="Kuo A."/>
            <person name="Labutti K."/>
            <person name="Pangilinan J."/>
            <person name="Lipzen A."/>
            <person name="Riley R."/>
            <person name="Andreopoulos W."/>
            <person name="He G."/>
            <person name="Johnson J."/>
            <person name="Barry K.W."/>
            <person name="Grigoriev I.V."/>
            <person name="Nagy L."/>
            <person name="Hibbett D."/>
            <person name="Henrissat B."/>
            <person name="Matheny P.B."/>
            <person name="Labbe J."/>
            <person name="Martin F."/>
        </authorList>
    </citation>
    <scope>NUCLEOTIDE SEQUENCE</scope>
    <source>
        <strain evidence="1">FP105234-sp</strain>
    </source>
</reference>
<name>A0ACB8RTN7_9AGAM</name>
<gene>
    <name evidence="1" type="ORF">FA95DRAFT_1606148</name>
</gene>
<accession>A0ACB8RTN7</accession>
<comment type="caution">
    <text evidence="1">The sequence shown here is derived from an EMBL/GenBank/DDBJ whole genome shotgun (WGS) entry which is preliminary data.</text>
</comment>